<dbReference type="InterPro" id="IPR004635">
    <property type="entry name" value="Pept_S49_SppA"/>
</dbReference>
<dbReference type="RefSeq" id="WP_051883723.1">
    <property type="nucleotide sequence ID" value="NZ_APNK01000043.1"/>
</dbReference>
<keyword evidence="11" id="KW-1185">Reference proteome</keyword>
<evidence type="ECO:0000256" key="8">
    <source>
        <dbReference type="SAM" id="Phobius"/>
    </source>
</evidence>
<dbReference type="GO" id="GO:0016020">
    <property type="term" value="C:membrane"/>
    <property type="evidence" value="ECO:0007669"/>
    <property type="project" value="UniProtKB-SubCell"/>
</dbReference>
<feature type="active site" description="Proton donor/acceptor" evidence="7">
    <location>
        <position position="199"/>
    </location>
</feature>
<dbReference type="eggNOG" id="COG0616">
    <property type="taxonomic scope" value="Bacteria"/>
</dbReference>
<accession>A0A084IH13</accession>
<name>A0A084IH13_SALHC</name>
<keyword evidence="8" id="KW-0812">Transmembrane</keyword>
<keyword evidence="3" id="KW-0645">Protease</keyword>
<dbReference type="PIRSF" id="PIRSF001217">
    <property type="entry name" value="Protease_4_SppA"/>
    <property type="match status" value="1"/>
</dbReference>
<dbReference type="Gene3D" id="6.20.330.10">
    <property type="match status" value="1"/>
</dbReference>
<feature type="active site" description="Nucleophile" evidence="7">
    <location>
        <position position="402"/>
    </location>
</feature>
<dbReference type="NCBIfam" id="TIGR00706">
    <property type="entry name" value="SppA_dom"/>
    <property type="match status" value="1"/>
</dbReference>
<dbReference type="Gene3D" id="3.90.226.10">
    <property type="entry name" value="2-enoyl-CoA Hydratase, Chain A, domain 1"/>
    <property type="match status" value="3"/>
</dbReference>
<feature type="domain" description="Peptidase S49" evidence="9">
    <location>
        <begin position="385"/>
        <end position="536"/>
    </location>
</feature>
<comment type="similarity">
    <text evidence="2">Belongs to the peptidase S49 family.</text>
</comment>
<dbReference type="CDD" id="cd07023">
    <property type="entry name" value="S49_Sppa_N_C"/>
    <property type="match status" value="1"/>
</dbReference>
<organism evidence="10 11">
    <name type="scientific">Salinisphaera hydrothermalis (strain C41B8)</name>
    <dbReference type="NCBI Taxonomy" id="1304275"/>
    <lineage>
        <taxon>Bacteria</taxon>
        <taxon>Pseudomonadati</taxon>
        <taxon>Pseudomonadota</taxon>
        <taxon>Gammaproteobacteria</taxon>
        <taxon>Salinisphaerales</taxon>
        <taxon>Salinisphaeraceae</taxon>
        <taxon>Salinisphaera</taxon>
    </lineage>
</organism>
<dbReference type="PANTHER" id="PTHR33209">
    <property type="entry name" value="PROTEASE 4"/>
    <property type="match status" value="1"/>
</dbReference>
<keyword evidence="5" id="KW-0720">Serine protease</keyword>
<dbReference type="PANTHER" id="PTHR33209:SF1">
    <property type="entry name" value="PEPTIDASE S49 DOMAIN-CONTAINING PROTEIN"/>
    <property type="match status" value="1"/>
</dbReference>
<dbReference type="InterPro" id="IPR004634">
    <property type="entry name" value="Pept_S49_pIV"/>
</dbReference>
<feature type="domain" description="Peptidase S49" evidence="9">
    <location>
        <begin position="131"/>
        <end position="277"/>
    </location>
</feature>
<feature type="transmembrane region" description="Helical" evidence="8">
    <location>
        <begin position="20"/>
        <end position="42"/>
    </location>
</feature>
<evidence type="ECO:0000256" key="4">
    <source>
        <dbReference type="ARBA" id="ARBA00022801"/>
    </source>
</evidence>
<dbReference type="GO" id="GO:0006465">
    <property type="term" value="P:signal peptide processing"/>
    <property type="evidence" value="ECO:0007669"/>
    <property type="project" value="InterPro"/>
</dbReference>
<reference evidence="10 11" key="1">
    <citation type="submission" date="2013-03" db="EMBL/GenBank/DDBJ databases">
        <title>Salinisphaera hydrothermalis C41B8 Genome Sequencing.</title>
        <authorList>
            <person name="Li C."/>
            <person name="Lai Q."/>
            <person name="Shao Z."/>
        </authorList>
    </citation>
    <scope>NUCLEOTIDE SEQUENCE [LARGE SCALE GENOMIC DNA]</scope>
    <source>
        <strain evidence="10 11">C41B8</strain>
    </source>
</reference>
<dbReference type="PATRIC" id="fig|1304275.5.peg.3529"/>
<proteinExistence type="inferred from homology"/>
<dbReference type="InterPro" id="IPR047217">
    <property type="entry name" value="S49_SppA_67K_type_N"/>
</dbReference>
<evidence type="ECO:0000256" key="1">
    <source>
        <dbReference type="ARBA" id="ARBA00004370"/>
    </source>
</evidence>
<dbReference type="AlphaFoldDB" id="A0A084IH13"/>
<keyword evidence="4" id="KW-0378">Hydrolase</keyword>
<keyword evidence="6 8" id="KW-0472">Membrane</keyword>
<evidence type="ECO:0000259" key="9">
    <source>
        <dbReference type="Pfam" id="PF01343"/>
    </source>
</evidence>
<comment type="caution">
    <text evidence="10">The sequence shown here is derived from an EMBL/GenBank/DDBJ whole genome shotgun (WGS) entry which is preliminary data.</text>
</comment>
<evidence type="ECO:0000256" key="6">
    <source>
        <dbReference type="ARBA" id="ARBA00023136"/>
    </source>
</evidence>
<dbReference type="Pfam" id="PF01343">
    <property type="entry name" value="Peptidase_S49"/>
    <property type="match status" value="2"/>
</dbReference>
<dbReference type="InterPro" id="IPR047272">
    <property type="entry name" value="S49_SppA_C"/>
</dbReference>
<dbReference type="InterPro" id="IPR002142">
    <property type="entry name" value="Peptidase_S49"/>
</dbReference>
<dbReference type="STRING" id="1304275.C41B8_17234"/>
<evidence type="ECO:0000256" key="3">
    <source>
        <dbReference type="ARBA" id="ARBA00022670"/>
    </source>
</evidence>
<sequence length="621" mass="66497">MAGKPSFFRRLVGGLWRTLALIYSLIFLLILLAIPVSIYLVLHHPAPPVPNKAVLVIDPVGNLVEQEDGVGSLVQSALSNQGQPSVVRNLITALDRARTDDRIKEVLLKLDDLDGAAPGQLQDLVAAIDRFKQSGKPVIAWADAYDESRYELASHADKIVVDPLGYVLLTGYGAYRNYYKDALDKLGVTVNVFRVGKYKSYVEPYTRNDMSPAARADNLAWMNSLWGIYKKTVTADRDITPSDIDQYINNYASNLVAHGGNAAALAKQAGLVDQVASLDELHKPLIAKVGRDPASGSFNQVSQSAYLADTNAHTAVSDSKLAVVTVAGDIVNGESVPGSAGGETVARLIDAARRDDHVAGLVLRVNSPGGSVTAAERIRRAVLAFREAGKPVVVSMAGMAASGGYWVSMNANQIWAEPSTITGSIGIFAIVPTFSKPLNKLGIHTDGVGTTKLSGAMRLDKPLSEPIKTILQAGVEHGYNEFIGHVAKARNMSTDAVNKIAQGRVWSGADAERIGLVDKLGDVTQAEAAAAKLAGLQPDHYQLRVMRPPSDWQAVMQQFFSSHISAALLPAWLSAPVHTDAVDFLRSLTDPHGLYARCFCRLQSADTLSGAAEARQALKAP</sequence>
<dbReference type="NCBIfam" id="TIGR00705">
    <property type="entry name" value="SppA_67K"/>
    <property type="match status" value="1"/>
</dbReference>
<gene>
    <name evidence="10" type="ORF">C41B8_17234</name>
</gene>
<dbReference type="CDD" id="cd07018">
    <property type="entry name" value="S49_SppA_67K_type"/>
    <property type="match status" value="1"/>
</dbReference>
<protein>
    <submittedName>
        <fullName evidence="10">Signal peptide peptidase SppA, 67K type</fullName>
    </submittedName>
</protein>
<dbReference type="SUPFAM" id="SSF52096">
    <property type="entry name" value="ClpP/crotonase"/>
    <property type="match status" value="2"/>
</dbReference>
<evidence type="ECO:0000256" key="5">
    <source>
        <dbReference type="ARBA" id="ARBA00022825"/>
    </source>
</evidence>
<evidence type="ECO:0000256" key="2">
    <source>
        <dbReference type="ARBA" id="ARBA00008683"/>
    </source>
</evidence>
<evidence type="ECO:0000313" key="11">
    <source>
        <dbReference type="Proteomes" id="UP000028302"/>
    </source>
</evidence>
<evidence type="ECO:0000256" key="7">
    <source>
        <dbReference type="PIRSR" id="PIRSR001217-1"/>
    </source>
</evidence>
<keyword evidence="8" id="KW-1133">Transmembrane helix</keyword>
<comment type="subcellular location">
    <subcellularLocation>
        <location evidence="1">Membrane</location>
    </subcellularLocation>
</comment>
<dbReference type="EMBL" id="APNK01000043">
    <property type="protein sequence ID" value="KEZ75997.1"/>
    <property type="molecule type" value="Genomic_DNA"/>
</dbReference>
<dbReference type="InterPro" id="IPR029045">
    <property type="entry name" value="ClpP/crotonase-like_dom_sf"/>
</dbReference>
<evidence type="ECO:0000313" key="10">
    <source>
        <dbReference type="EMBL" id="KEZ75997.1"/>
    </source>
</evidence>
<dbReference type="Proteomes" id="UP000028302">
    <property type="component" value="Unassembled WGS sequence"/>
</dbReference>
<dbReference type="GO" id="GO:0008236">
    <property type="term" value="F:serine-type peptidase activity"/>
    <property type="evidence" value="ECO:0007669"/>
    <property type="project" value="UniProtKB-KW"/>
</dbReference>